<dbReference type="InterPro" id="IPR046997">
    <property type="entry name" value="Isocitrate_DH_TT1725_C_sf"/>
</dbReference>
<name>A0A931LUA9_FIMGI</name>
<dbReference type="EMBL" id="JACOSL010000016">
    <property type="protein sequence ID" value="MBI1755961.1"/>
    <property type="molecule type" value="Genomic_DNA"/>
</dbReference>
<dbReference type="Proteomes" id="UP000727962">
    <property type="component" value="Unassembled WGS sequence"/>
</dbReference>
<feature type="domain" description="Isocitrate dehydrogenase/Hypothetical protein TT1725 C-terminal" evidence="1">
    <location>
        <begin position="4"/>
        <end position="98"/>
    </location>
</feature>
<organism evidence="2 3">
    <name type="scientific">Fimbriimonas ginsengisoli</name>
    <dbReference type="NCBI Taxonomy" id="1005039"/>
    <lineage>
        <taxon>Bacteria</taxon>
        <taxon>Bacillati</taxon>
        <taxon>Armatimonadota</taxon>
        <taxon>Fimbriimonadia</taxon>
        <taxon>Fimbriimonadales</taxon>
        <taxon>Fimbriimonadaceae</taxon>
        <taxon>Fimbriimonas</taxon>
    </lineage>
</organism>
<comment type="caution">
    <text evidence="2">The sequence shown here is derived from an EMBL/GenBank/DDBJ whole genome shotgun (WGS) entry which is preliminary data.</text>
</comment>
<protein>
    <submittedName>
        <fullName evidence="2">Isocitrate dehydrogenase</fullName>
    </submittedName>
</protein>
<evidence type="ECO:0000259" key="1">
    <source>
        <dbReference type="Pfam" id="PF18324"/>
    </source>
</evidence>
<accession>A0A931LUA9</accession>
<reference evidence="2" key="1">
    <citation type="submission" date="2020-07" db="EMBL/GenBank/DDBJ databases">
        <title>Huge and variable diversity of episymbiotic CPR bacteria and DPANN archaea in groundwater ecosystems.</title>
        <authorList>
            <person name="He C.Y."/>
            <person name="Keren R."/>
            <person name="Whittaker M."/>
            <person name="Farag I.F."/>
            <person name="Doudna J."/>
            <person name="Cate J.H.D."/>
            <person name="Banfield J.F."/>
        </authorList>
    </citation>
    <scope>NUCLEOTIDE SEQUENCE</scope>
    <source>
        <strain evidence="2">NC_groundwater_17_Pr7_B-0.1um_64_12</strain>
    </source>
</reference>
<evidence type="ECO:0000313" key="2">
    <source>
        <dbReference type="EMBL" id="MBI1755961.1"/>
    </source>
</evidence>
<gene>
    <name evidence="2" type="ORF">HYR64_02510</name>
</gene>
<dbReference type="AlphaFoldDB" id="A0A931LUA9"/>
<dbReference type="Gene3D" id="3.30.70.1570">
    <property type="match status" value="1"/>
</dbReference>
<dbReference type="InterPro" id="IPR040978">
    <property type="entry name" value="Isocitrate_DH_TT1725_C"/>
</dbReference>
<sequence>MMNLHGVDVYLWHQGTPDVPKEYGAMRLLFISNRGTKVYPPPAPDMELLDWPRCRYLSDAEVTDADIDALVGHLTGLGWKWTKTQKLFRKDGVDQFSQPY</sequence>
<evidence type="ECO:0000313" key="3">
    <source>
        <dbReference type="Proteomes" id="UP000727962"/>
    </source>
</evidence>
<dbReference type="Pfam" id="PF18324">
    <property type="entry name" value="Isocitrate_DH_C_bact"/>
    <property type="match status" value="1"/>
</dbReference>
<proteinExistence type="predicted"/>